<name>A0A6A6I6C9_9PLEO</name>
<dbReference type="SUPFAM" id="SSF57701">
    <property type="entry name" value="Zn2/Cys6 DNA-binding domain"/>
    <property type="match status" value="1"/>
</dbReference>
<evidence type="ECO:0000256" key="3">
    <source>
        <dbReference type="SAM" id="MobiDB-lite"/>
    </source>
</evidence>
<evidence type="ECO:0000256" key="1">
    <source>
        <dbReference type="ARBA" id="ARBA00004123"/>
    </source>
</evidence>
<gene>
    <name evidence="5" type="ORF">BU26DRAFT_431566</name>
</gene>
<dbReference type="GO" id="GO:0005634">
    <property type="term" value="C:nucleus"/>
    <property type="evidence" value="ECO:0007669"/>
    <property type="project" value="UniProtKB-SubCell"/>
</dbReference>
<dbReference type="GO" id="GO:0000981">
    <property type="term" value="F:DNA-binding transcription factor activity, RNA polymerase II-specific"/>
    <property type="evidence" value="ECO:0007669"/>
    <property type="project" value="InterPro"/>
</dbReference>
<reference evidence="5" key="1">
    <citation type="journal article" date="2020" name="Stud. Mycol.">
        <title>101 Dothideomycetes genomes: a test case for predicting lifestyles and emergence of pathogens.</title>
        <authorList>
            <person name="Haridas S."/>
            <person name="Albert R."/>
            <person name="Binder M."/>
            <person name="Bloem J."/>
            <person name="Labutti K."/>
            <person name="Salamov A."/>
            <person name="Andreopoulos B."/>
            <person name="Baker S."/>
            <person name="Barry K."/>
            <person name="Bills G."/>
            <person name="Bluhm B."/>
            <person name="Cannon C."/>
            <person name="Castanera R."/>
            <person name="Culley D."/>
            <person name="Daum C."/>
            <person name="Ezra D."/>
            <person name="Gonzalez J."/>
            <person name="Henrissat B."/>
            <person name="Kuo A."/>
            <person name="Liang C."/>
            <person name="Lipzen A."/>
            <person name="Lutzoni F."/>
            <person name="Magnuson J."/>
            <person name="Mondo S."/>
            <person name="Nolan M."/>
            <person name="Ohm R."/>
            <person name="Pangilinan J."/>
            <person name="Park H.-J."/>
            <person name="Ramirez L."/>
            <person name="Alfaro M."/>
            <person name="Sun H."/>
            <person name="Tritt A."/>
            <person name="Yoshinaga Y."/>
            <person name="Zwiers L.-H."/>
            <person name="Turgeon B."/>
            <person name="Goodwin S."/>
            <person name="Spatafora J."/>
            <person name="Crous P."/>
            <person name="Grigoriev I."/>
        </authorList>
    </citation>
    <scope>NUCLEOTIDE SEQUENCE</scope>
    <source>
        <strain evidence="5">CBS 122368</strain>
    </source>
</reference>
<dbReference type="InterPro" id="IPR036864">
    <property type="entry name" value="Zn2-C6_fun-type_DNA-bd_sf"/>
</dbReference>
<dbReference type="AlphaFoldDB" id="A0A6A6I6C9"/>
<dbReference type="Pfam" id="PF11951">
    <property type="entry name" value="Fungal_trans_2"/>
    <property type="match status" value="1"/>
</dbReference>
<dbReference type="SMART" id="SM00066">
    <property type="entry name" value="GAL4"/>
    <property type="match status" value="1"/>
</dbReference>
<evidence type="ECO:0000259" key="4">
    <source>
        <dbReference type="PROSITE" id="PS50048"/>
    </source>
</evidence>
<accession>A0A6A6I6C9</accession>
<proteinExistence type="predicted"/>
<dbReference type="InterPro" id="IPR021858">
    <property type="entry name" value="Fun_TF"/>
</dbReference>
<feature type="region of interest" description="Disordered" evidence="3">
    <location>
        <begin position="52"/>
        <end position="84"/>
    </location>
</feature>
<dbReference type="PANTHER" id="PTHR37534:SF15">
    <property type="entry name" value="ZN(II)2CYS6 TRANSCRIPTION FACTOR (EUROFUNG)"/>
    <property type="match status" value="1"/>
</dbReference>
<dbReference type="GO" id="GO:0000976">
    <property type="term" value="F:transcription cis-regulatory region binding"/>
    <property type="evidence" value="ECO:0007669"/>
    <property type="project" value="TreeGrafter"/>
</dbReference>
<comment type="subcellular location">
    <subcellularLocation>
        <location evidence="1">Nucleus</location>
    </subcellularLocation>
</comment>
<keyword evidence="6" id="KW-1185">Reference proteome</keyword>
<keyword evidence="2" id="KW-0539">Nucleus</keyword>
<evidence type="ECO:0000256" key="2">
    <source>
        <dbReference type="ARBA" id="ARBA00023242"/>
    </source>
</evidence>
<dbReference type="EMBL" id="ML987199">
    <property type="protein sequence ID" value="KAF2245887.1"/>
    <property type="molecule type" value="Genomic_DNA"/>
</dbReference>
<dbReference type="GO" id="GO:0008270">
    <property type="term" value="F:zinc ion binding"/>
    <property type="evidence" value="ECO:0007669"/>
    <property type="project" value="InterPro"/>
</dbReference>
<dbReference type="Proteomes" id="UP000800094">
    <property type="component" value="Unassembled WGS sequence"/>
</dbReference>
<dbReference type="Gene3D" id="4.10.240.10">
    <property type="entry name" value="Zn(2)-C6 fungal-type DNA-binding domain"/>
    <property type="match status" value="1"/>
</dbReference>
<feature type="compositionally biased region" description="Low complexity" evidence="3">
    <location>
        <begin position="71"/>
        <end position="84"/>
    </location>
</feature>
<organism evidence="5 6">
    <name type="scientific">Trematosphaeria pertusa</name>
    <dbReference type="NCBI Taxonomy" id="390896"/>
    <lineage>
        <taxon>Eukaryota</taxon>
        <taxon>Fungi</taxon>
        <taxon>Dikarya</taxon>
        <taxon>Ascomycota</taxon>
        <taxon>Pezizomycotina</taxon>
        <taxon>Dothideomycetes</taxon>
        <taxon>Pleosporomycetidae</taxon>
        <taxon>Pleosporales</taxon>
        <taxon>Massarineae</taxon>
        <taxon>Trematosphaeriaceae</taxon>
        <taxon>Trematosphaeria</taxon>
    </lineage>
</organism>
<dbReference type="Pfam" id="PF00172">
    <property type="entry name" value="Zn_clus"/>
    <property type="match status" value="1"/>
</dbReference>
<dbReference type="CDD" id="cd00067">
    <property type="entry name" value="GAL4"/>
    <property type="match status" value="1"/>
</dbReference>
<sequence length="504" mass="55947">MAGHKRTRTGCWTCRETGYKCDEQKPHCGRCIRLNKECKGYGVKLKWRNAAVTTSSEPRNAGRGGSVDQTSVASPSSISSPVSVSSIRSAPAMLDKPPHEGLRETAMALTPAIPPQLAPDLSQSDRRLLHYWIEQLSLLISVAPRRRQPNPFQVHLGSMAYNYGALRSTVLSMAANHLAVVSNDVTLRIQAYRHQRDAVILLQQLIQDPHQAELEQALATVMMMQVSARLLGEEEEPHVANHLIGAKAMIARNGGLAAWNTSASARFLLSLFAYHDILSSVSRGSRPLVDHTSEFRAIEGAASMESVAEVLHVVARISELQHKAKSERNSSNQSNLSEESFALGTEIQQSLLAMDFPLGKGDPEDSRDINLTAQAYRHAAFIYLYRGWLDVGAPNPSTLNHVQQCITCIEQISVDSSLASSHIWPLFTAGCEAVDDAQRQFIRERFQAMYQSRKFPSLRRVMRDIEEVWAAKDMEQITNGLDGMSKIDCIQVILRRRGREVDLA</sequence>
<dbReference type="OrthoDB" id="3509362at2759"/>
<dbReference type="PANTHER" id="PTHR37534">
    <property type="entry name" value="TRANSCRIPTIONAL ACTIVATOR PROTEIN UGA3"/>
    <property type="match status" value="1"/>
</dbReference>
<dbReference type="GeneID" id="54577264"/>
<evidence type="ECO:0000313" key="6">
    <source>
        <dbReference type="Proteomes" id="UP000800094"/>
    </source>
</evidence>
<dbReference type="RefSeq" id="XP_033680891.1">
    <property type="nucleotide sequence ID" value="XM_033823934.1"/>
</dbReference>
<feature type="domain" description="Zn(2)-C6 fungal-type" evidence="4">
    <location>
        <begin position="10"/>
        <end position="38"/>
    </location>
</feature>
<dbReference type="PROSITE" id="PS50048">
    <property type="entry name" value="ZN2_CY6_FUNGAL_2"/>
    <property type="match status" value="1"/>
</dbReference>
<evidence type="ECO:0000313" key="5">
    <source>
        <dbReference type="EMBL" id="KAF2245887.1"/>
    </source>
</evidence>
<dbReference type="InterPro" id="IPR001138">
    <property type="entry name" value="Zn2Cys6_DnaBD"/>
</dbReference>
<protein>
    <recommendedName>
        <fullName evidence="4">Zn(2)-C6 fungal-type domain-containing protein</fullName>
    </recommendedName>
</protein>
<dbReference type="GO" id="GO:0045944">
    <property type="term" value="P:positive regulation of transcription by RNA polymerase II"/>
    <property type="evidence" value="ECO:0007669"/>
    <property type="project" value="TreeGrafter"/>
</dbReference>